<protein>
    <submittedName>
        <fullName evidence="1">Uncharacterized protein</fullName>
    </submittedName>
</protein>
<gene>
    <name evidence="1" type="ORF">U0070_002417</name>
</gene>
<reference evidence="1 2" key="1">
    <citation type="journal article" date="2023" name="bioRxiv">
        <title>Conserved and derived expression patterns and positive selection on dental genes reveal complex evolutionary context of ever-growing rodent molars.</title>
        <authorList>
            <person name="Calamari Z.T."/>
            <person name="Song A."/>
            <person name="Cohen E."/>
            <person name="Akter M."/>
            <person name="Roy R.D."/>
            <person name="Hallikas O."/>
            <person name="Christensen M.M."/>
            <person name="Li P."/>
            <person name="Marangoni P."/>
            <person name="Jernvall J."/>
            <person name="Klein O.D."/>
        </authorList>
    </citation>
    <scope>NUCLEOTIDE SEQUENCE [LARGE SCALE GENOMIC DNA]</scope>
    <source>
        <strain evidence="1">V071</strain>
    </source>
</reference>
<evidence type="ECO:0000313" key="2">
    <source>
        <dbReference type="Proteomes" id="UP001488838"/>
    </source>
</evidence>
<sequence>MPNTQTDLVQRATARCDQISEMAPCVTSSTRVGVWRG</sequence>
<proteinExistence type="predicted"/>
<evidence type="ECO:0000313" key="1">
    <source>
        <dbReference type="EMBL" id="KAK7797344.1"/>
    </source>
</evidence>
<accession>A0AAW0H3G4</accession>
<name>A0AAW0H3G4_MYOGA</name>
<organism evidence="1 2">
    <name type="scientific">Myodes glareolus</name>
    <name type="common">Bank vole</name>
    <name type="synonym">Clethrionomys glareolus</name>
    <dbReference type="NCBI Taxonomy" id="447135"/>
    <lineage>
        <taxon>Eukaryota</taxon>
        <taxon>Metazoa</taxon>
        <taxon>Chordata</taxon>
        <taxon>Craniata</taxon>
        <taxon>Vertebrata</taxon>
        <taxon>Euteleostomi</taxon>
        <taxon>Mammalia</taxon>
        <taxon>Eutheria</taxon>
        <taxon>Euarchontoglires</taxon>
        <taxon>Glires</taxon>
        <taxon>Rodentia</taxon>
        <taxon>Myomorpha</taxon>
        <taxon>Muroidea</taxon>
        <taxon>Cricetidae</taxon>
        <taxon>Arvicolinae</taxon>
        <taxon>Myodes</taxon>
    </lineage>
</organism>
<keyword evidence="2" id="KW-1185">Reference proteome</keyword>
<dbReference type="AlphaFoldDB" id="A0AAW0H3G4"/>
<comment type="caution">
    <text evidence="1">The sequence shown here is derived from an EMBL/GenBank/DDBJ whole genome shotgun (WGS) entry which is preliminary data.</text>
</comment>
<dbReference type="EMBL" id="JBBHLL010000854">
    <property type="protein sequence ID" value="KAK7797344.1"/>
    <property type="molecule type" value="Genomic_DNA"/>
</dbReference>
<dbReference type="Proteomes" id="UP001488838">
    <property type="component" value="Unassembled WGS sequence"/>
</dbReference>